<evidence type="ECO:0000256" key="1">
    <source>
        <dbReference type="SAM" id="MobiDB-lite"/>
    </source>
</evidence>
<evidence type="ECO:0000313" key="2">
    <source>
        <dbReference type="EMBL" id="MBC6996735.1"/>
    </source>
</evidence>
<feature type="compositionally biased region" description="Polar residues" evidence="1">
    <location>
        <begin position="12"/>
        <end position="26"/>
    </location>
</feature>
<protein>
    <submittedName>
        <fullName evidence="2">Uncharacterized protein</fullName>
    </submittedName>
</protein>
<dbReference type="Proteomes" id="UP000650081">
    <property type="component" value="Unassembled WGS sequence"/>
</dbReference>
<accession>A0A923PMH5</accession>
<feature type="region of interest" description="Disordered" evidence="1">
    <location>
        <begin position="1"/>
        <end position="28"/>
    </location>
</feature>
<dbReference type="RefSeq" id="WP_187468743.1">
    <property type="nucleotide sequence ID" value="NZ_JACSIT010000154.1"/>
</dbReference>
<dbReference type="AlphaFoldDB" id="A0A923PMH5"/>
<sequence>MSNRSHKAPQNGHLSRQPQVADQESTVPVEGKCLDLSIDPRTEELIDLGTYQVFMKRNLSWQTPPENLLASIHERIDRIKAGND</sequence>
<comment type="caution">
    <text evidence="2">The sequence shown here is derived from an EMBL/GenBank/DDBJ whole genome shotgun (WGS) entry which is preliminary data.</text>
</comment>
<name>A0A923PMH5_9BACT</name>
<dbReference type="EMBL" id="JACSIT010000154">
    <property type="protein sequence ID" value="MBC6996735.1"/>
    <property type="molecule type" value="Genomic_DNA"/>
</dbReference>
<gene>
    <name evidence="2" type="ORF">H9S92_21360</name>
</gene>
<organism evidence="2 3">
    <name type="scientific">Neolewinella lacunae</name>
    <dbReference type="NCBI Taxonomy" id="1517758"/>
    <lineage>
        <taxon>Bacteria</taxon>
        <taxon>Pseudomonadati</taxon>
        <taxon>Bacteroidota</taxon>
        <taxon>Saprospiria</taxon>
        <taxon>Saprospirales</taxon>
        <taxon>Lewinellaceae</taxon>
        <taxon>Neolewinella</taxon>
    </lineage>
</organism>
<evidence type="ECO:0000313" key="3">
    <source>
        <dbReference type="Proteomes" id="UP000650081"/>
    </source>
</evidence>
<reference evidence="2" key="1">
    <citation type="submission" date="2020-08" db="EMBL/GenBank/DDBJ databases">
        <title>Lewinella bacteria from marine environments.</title>
        <authorList>
            <person name="Zhong Y."/>
        </authorList>
    </citation>
    <scope>NUCLEOTIDE SEQUENCE</scope>
    <source>
        <strain evidence="2">KCTC 42187</strain>
    </source>
</reference>
<proteinExistence type="predicted"/>
<keyword evidence="3" id="KW-1185">Reference proteome</keyword>